<organism evidence="1 2">
    <name type="scientific">Rhizophagus irregularis</name>
    <dbReference type="NCBI Taxonomy" id="588596"/>
    <lineage>
        <taxon>Eukaryota</taxon>
        <taxon>Fungi</taxon>
        <taxon>Fungi incertae sedis</taxon>
        <taxon>Mucoromycota</taxon>
        <taxon>Glomeromycotina</taxon>
        <taxon>Glomeromycetes</taxon>
        <taxon>Glomerales</taxon>
        <taxon>Glomeraceae</taxon>
        <taxon>Rhizophagus</taxon>
    </lineage>
</organism>
<comment type="caution">
    <text evidence="1">The sequence shown here is derived from an EMBL/GenBank/DDBJ whole genome shotgun (WGS) entry which is preliminary data.</text>
</comment>
<protein>
    <submittedName>
        <fullName evidence="1">Uncharacterized protein</fullName>
    </submittedName>
</protein>
<dbReference type="AlphaFoldDB" id="A0A2I1FXR5"/>
<reference evidence="1 2" key="1">
    <citation type="submission" date="2015-10" db="EMBL/GenBank/DDBJ databases">
        <title>Genome analyses suggest a sexual origin of heterokaryosis in a supposedly ancient asexual fungus.</title>
        <authorList>
            <person name="Ropars J."/>
            <person name="Sedzielewska K."/>
            <person name="Noel J."/>
            <person name="Charron P."/>
            <person name="Farinelli L."/>
            <person name="Marton T."/>
            <person name="Kruger M."/>
            <person name="Pelin A."/>
            <person name="Brachmann A."/>
            <person name="Corradi N."/>
        </authorList>
    </citation>
    <scope>NUCLEOTIDE SEQUENCE [LARGE SCALE GENOMIC DNA]</scope>
    <source>
        <strain evidence="1 2">A4</strain>
    </source>
</reference>
<gene>
    <name evidence="1" type="ORF">RhiirA4_452332</name>
</gene>
<keyword evidence="2" id="KW-1185">Reference proteome</keyword>
<name>A0A2I1FXR5_9GLOM</name>
<evidence type="ECO:0000313" key="1">
    <source>
        <dbReference type="EMBL" id="PKY39175.1"/>
    </source>
</evidence>
<sequence>MLMWEISFGQPPFLNYENDCNLANNIINDTHNDYNKETPNVGLMATIIVDTQSD</sequence>
<dbReference type="EMBL" id="LLXI01000054">
    <property type="protein sequence ID" value="PKY39175.1"/>
    <property type="molecule type" value="Genomic_DNA"/>
</dbReference>
<accession>A0A2I1FXR5</accession>
<dbReference type="Proteomes" id="UP000234323">
    <property type="component" value="Unassembled WGS sequence"/>
</dbReference>
<evidence type="ECO:0000313" key="2">
    <source>
        <dbReference type="Proteomes" id="UP000234323"/>
    </source>
</evidence>
<proteinExistence type="predicted"/>